<evidence type="ECO:0000313" key="2">
    <source>
        <dbReference type="EMBL" id="KAJ3990997.1"/>
    </source>
</evidence>
<feature type="compositionally biased region" description="Basic and acidic residues" evidence="1">
    <location>
        <begin position="175"/>
        <end position="190"/>
    </location>
</feature>
<organism evidence="2 3">
    <name type="scientific">Lentinula boryana</name>
    <dbReference type="NCBI Taxonomy" id="40481"/>
    <lineage>
        <taxon>Eukaryota</taxon>
        <taxon>Fungi</taxon>
        <taxon>Dikarya</taxon>
        <taxon>Basidiomycota</taxon>
        <taxon>Agaricomycotina</taxon>
        <taxon>Agaricomycetes</taxon>
        <taxon>Agaricomycetidae</taxon>
        <taxon>Agaricales</taxon>
        <taxon>Marasmiineae</taxon>
        <taxon>Omphalotaceae</taxon>
        <taxon>Lentinula</taxon>
    </lineage>
</organism>
<dbReference type="EMBL" id="MU791251">
    <property type="protein sequence ID" value="KAJ3990997.1"/>
    <property type="molecule type" value="Genomic_DNA"/>
</dbReference>
<name>A0ABQ8PXB0_9AGAR</name>
<protein>
    <recommendedName>
        <fullName evidence="4">Zn(2)-C6 fungal-type domain-containing protein</fullName>
    </recommendedName>
</protein>
<gene>
    <name evidence="2" type="ORF">F5050DRAFT_1813112</name>
</gene>
<reference evidence="2" key="1">
    <citation type="submission" date="2022-08" db="EMBL/GenBank/DDBJ databases">
        <authorList>
            <consortium name="DOE Joint Genome Institute"/>
            <person name="Min B."/>
            <person name="Riley R."/>
            <person name="Sierra-Patev S."/>
            <person name="Naranjo-Ortiz M."/>
            <person name="Looney B."/>
            <person name="Konkel Z."/>
            <person name="Slot J.C."/>
            <person name="Sakamoto Y."/>
            <person name="Steenwyk J.L."/>
            <person name="Rokas A."/>
            <person name="Carro J."/>
            <person name="Camarero S."/>
            <person name="Ferreira P."/>
            <person name="Molpeceres G."/>
            <person name="Ruiz-Duenas F.J."/>
            <person name="Serrano A."/>
            <person name="Henrissat B."/>
            <person name="Drula E."/>
            <person name="Hughes K.W."/>
            <person name="Mata J.L."/>
            <person name="Ishikawa N.K."/>
            <person name="Vargas-Isla R."/>
            <person name="Ushijima S."/>
            <person name="Smith C.A."/>
            <person name="Ahrendt S."/>
            <person name="Andreopoulos W."/>
            <person name="He G."/>
            <person name="Labutti K."/>
            <person name="Lipzen A."/>
            <person name="Ng V."/>
            <person name="Sandor L."/>
            <person name="Barry K."/>
            <person name="Martinez A.T."/>
            <person name="Xiao Y."/>
            <person name="Gibbons J.G."/>
            <person name="Terashima K."/>
            <person name="Hibbett D.S."/>
            <person name="Grigoriev I.V."/>
        </authorList>
    </citation>
    <scope>NUCLEOTIDE SEQUENCE</scope>
    <source>
        <strain evidence="2">TFB10827</strain>
    </source>
</reference>
<evidence type="ECO:0000256" key="1">
    <source>
        <dbReference type="SAM" id="MobiDB-lite"/>
    </source>
</evidence>
<feature type="region of interest" description="Disordered" evidence="1">
    <location>
        <begin position="1"/>
        <end position="32"/>
    </location>
</feature>
<comment type="caution">
    <text evidence="2">The sequence shown here is derived from an EMBL/GenBank/DDBJ whole genome shotgun (WGS) entry which is preliminary data.</text>
</comment>
<feature type="compositionally biased region" description="Acidic residues" evidence="1">
    <location>
        <begin position="16"/>
        <end position="25"/>
    </location>
</feature>
<evidence type="ECO:0008006" key="4">
    <source>
        <dbReference type="Google" id="ProtNLM"/>
    </source>
</evidence>
<feature type="compositionally biased region" description="Acidic residues" evidence="1">
    <location>
        <begin position="159"/>
        <end position="174"/>
    </location>
</feature>
<keyword evidence="3" id="KW-1185">Reference proteome</keyword>
<dbReference type="Proteomes" id="UP001163828">
    <property type="component" value="Unassembled WGS sequence"/>
</dbReference>
<feature type="compositionally biased region" description="Basic and acidic residues" evidence="1">
    <location>
        <begin position="149"/>
        <end position="158"/>
    </location>
</feature>
<proteinExistence type="predicted"/>
<sequence length="190" mass="21575">MIARDVDTPDPLVDVNAEDEDDEEPPSPSQPRSVCTRCVLLGKPESCRPQTTRRKTQACKLCHVQRQWCSWIGDHASRLLRGKWAKLEDDIYRGPAARVTERKFAGPKITEQLAVLVGQNAELLGIVRCSLEVQEKILSIMERRAPWTLEKREVGGKEGDEDEDGEGEEDEEVEEARRRGEIREGKKRAE</sequence>
<feature type="region of interest" description="Disordered" evidence="1">
    <location>
        <begin position="149"/>
        <end position="190"/>
    </location>
</feature>
<evidence type="ECO:0000313" key="3">
    <source>
        <dbReference type="Proteomes" id="UP001163828"/>
    </source>
</evidence>
<accession>A0ABQ8PXB0</accession>